<gene>
    <name evidence="1" type="ORF">SK128_000629</name>
</gene>
<keyword evidence="2" id="KW-1185">Reference proteome</keyword>
<accession>A0AAN8WUM8</accession>
<organism evidence="1 2">
    <name type="scientific">Halocaridina rubra</name>
    <name type="common">Hawaiian red shrimp</name>
    <dbReference type="NCBI Taxonomy" id="373956"/>
    <lineage>
        <taxon>Eukaryota</taxon>
        <taxon>Metazoa</taxon>
        <taxon>Ecdysozoa</taxon>
        <taxon>Arthropoda</taxon>
        <taxon>Crustacea</taxon>
        <taxon>Multicrustacea</taxon>
        <taxon>Malacostraca</taxon>
        <taxon>Eumalacostraca</taxon>
        <taxon>Eucarida</taxon>
        <taxon>Decapoda</taxon>
        <taxon>Pleocyemata</taxon>
        <taxon>Caridea</taxon>
        <taxon>Atyoidea</taxon>
        <taxon>Atyidae</taxon>
        <taxon>Halocaridina</taxon>
    </lineage>
</organism>
<dbReference type="Proteomes" id="UP001381693">
    <property type="component" value="Unassembled WGS sequence"/>
</dbReference>
<name>A0AAN8WUM8_HALRR</name>
<proteinExistence type="predicted"/>
<evidence type="ECO:0000313" key="2">
    <source>
        <dbReference type="Proteomes" id="UP001381693"/>
    </source>
</evidence>
<reference evidence="1 2" key="1">
    <citation type="submission" date="2023-11" db="EMBL/GenBank/DDBJ databases">
        <title>Halocaridina rubra genome assembly.</title>
        <authorList>
            <person name="Smith C."/>
        </authorList>
    </citation>
    <scope>NUCLEOTIDE SEQUENCE [LARGE SCALE GENOMIC DNA]</scope>
    <source>
        <strain evidence="1">EP-1</strain>
        <tissue evidence="1">Whole</tissue>
    </source>
</reference>
<sequence length="96" mass="10345">IVSSICEFVESCTPEIRSGWRPLFAALRCVRPPSVLPQGPVHGASGCTPRDSVGHLHVVRDVFEAFLTTDNVLVFANAAIDCILCLLKHVKGSGMK</sequence>
<comment type="caution">
    <text evidence="1">The sequence shown here is derived from an EMBL/GenBank/DDBJ whole genome shotgun (WGS) entry which is preliminary data.</text>
</comment>
<dbReference type="EMBL" id="JAXCGZ010013399">
    <property type="protein sequence ID" value="KAK7072630.1"/>
    <property type="molecule type" value="Genomic_DNA"/>
</dbReference>
<feature type="non-terminal residue" evidence="1">
    <location>
        <position position="1"/>
    </location>
</feature>
<protein>
    <recommendedName>
        <fullName evidence="3">Mon2/Sec7/BIG1-like HDS domain-containing protein</fullName>
    </recommendedName>
</protein>
<dbReference type="AlphaFoldDB" id="A0AAN8WUM8"/>
<evidence type="ECO:0008006" key="3">
    <source>
        <dbReference type="Google" id="ProtNLM"/>
    </source>
</evidence>
<evidence type="ECO:0000313" key="1">
    <source>
        <dbReference type="EMBL" id="KAK7072630.1"/>
    </source>
</evidence>